<dbReference type="InterPro" id="IPR045339">
    <property type="entry name" value="DUF6534"/>
</dbReference>
<dbReference type="EMBL" id="JAOTPV010000014">
    <property type="protein sequence ID" value="KAJ4475600.1"/>
    <property type="molecule type" value="Genomic_DNA"/>
</dbReference>
<keyword evidence="1" id="KW-1133">Transmembrane helix</keyword>
<dbReference type="Proteomes" id="UP001150266">
    <property type="component" value="Unassembled WGS sequence"/>
</dbReference>
<feature type="domain" description="DUF6534" evidence="2">
    <location>
        <begin position="169"/>
        <end position="256"/>
    </location>
</feature>
<sequence>MPSPLDTTLGVLEIGILISGVLFGVVTTQVYVYHKNFPKDSLWLQLGLVDGMWLIELGHTICIFHAIYFYTVTNYGDPKALLVAPVTLGIAVVLHGITTILVQAYFTYRIYRFSKKPYLIPIFSTVLMFAQLLAVTTLSAEAVKVAQISLGLYLEKWEWLLLTTLWLRVAADLTISSSLVFFLYQQRNNAYKSTVLVVDRLIRWTIETGVVTSMLGIILVISYLTAKENFAWLALFMVLPKVFSNTLLANMNSRASLRTMQTSVEVSGASGAITNRSRTLATGLAVSVHTEMDTFDVSRGGNWTIDSSNTADKKYESV</sequence>
<feature type="transmembrane region" description="Helical" evidence="1">
    <location>
        <begin position="82"/>
        <end position="106"/>
    </location>
</feature>
<evidence type="ECO:0000313" key="4">
    <source>
        <dbReference type="Proteomes" id="UP001150266"/>
    </source>
</evidence>
<feature type="transmembrane region" description="Helical" evidence="1">
    <location>
        <begin position="46"/>
        <end position="70"/>
    </location>
</feature>
<evidence type="ECO:0000313" key="3">
    <source>
        <dbReference type="EMBL" id="KAJ4475600.1"/>
    </source>
</evidence>
<reference evidence="3" key="1">
    <citation type="submission" date="2022-08" db="EMBL/GenBank/DDBJ databases">
        <title>A Global Phylogenomic Analysis of the Shiitake Genus Lentinula.</title>
        <authorList>
            <consortium name="DOE Joint Genome Institute"/>
            <person name="Sierra-Patev S."/>
            <person name="Min B."/>
            <person name="Naranjo-Ortiz M."/>
            <person name="Looney B."/>
            <person name="Konkel Z."/>
            <person name="Slot J.C."/>
            <person name="Sakamoto Y."/>
            <person name="Steenwyk J.L."/>
            <person name="Rokas A."/>
            <person name="Carro J."/>
            <person name="Camarero S."/>
            <person name="Ferreira P."/>
            <person name="Molpeceres G."/>
            <person name="Ruiz-Duenas F.J."/>
            <person name="Serrano A."/>
            <person name="Henrissat B."/>
            <person name="Drula E."/>
            <person name="Hughes K.W."/>
            <person name="Mata J.L."/>
            <person name="Ishikawa N.K."/>
            <person name="Vargas-Isla R."/>
            <person name="Ushijima S."/>
            <person name="Smith C.A."/>
            <person name="Ahrendt S."/>
            <person name="Andreopoulos W."/>
            <person name="He G."/>
            <person name="Labutti K."/>
            <person name="Lipzen A."/>
            <person name="Ng V."/>
            <person name="Riley R."/>
            <person name="Sandor L."/>
            <person name="Barry K."/>
            <person name="Martinez A.T."/>
            <person name="Xiao Y."/>
            <person name="Gibbons J.G."/>
            <person name="Terashima K."/>
            <person name="Grigoriev I.V."/>
            <person name="Hibbett D.S."/>
        </authorList>
    </citation>
    <scope>NUCLEOTIDE SEQUENCE</scope>
    <source>
        <strain evidence="3">JLM2183</strain>
    </source>
</reference>
<name>A0A9W9DL53_9AGAR</name>
<dbReference type="PANTHER" id="PTHR40465">
    <property type="entry name" value="CHROMOSOME 1, WHOLE GENOME SHOTGUN SEQUENCE"/>
    <property type="match status" value="1"/>
</dbReference>
<feature type="transmembrane region" description="Helical" evidence="1">
    <location>
        <begin position="230"/>
        <end position="251"/>
    </location>
</feature>
<gene>
    <name evidence="3" type="ORF">J3R30DRAFT_3405859</name>
</gene>
<feature type="transmembrane region" description="Helical" evidence="1">
    <location>
        <begin position="118"/>
        <end position="139"/>
    </location>
</feature>
<organism evidence="3 4">
    <name type="scientific">Lentinula aciculospora</name>
    <dbReference type="NCBI Taxonomy" id="153920"/>
    <lineage>
        <taxon>Eukaryota</taxon>
        <taxon>Fungi</taxon>
        <taxon>Dikarya</taxon>
        <taxon>Basidiomycota</taxon>
        <taxon>Agaricomycotina</taxon>
        <taxon>Agaricomycetes</taxon>
        <taxon>Agaricomycetidae</taxon>
        <taxon>Agaricales</taxon>
        <taxon>Marasmiineae</taxon>
        <taxon>Omphalotaceae</taxon>
        <taxon>Lentinula</taxon>
    </lineage>
</organism>
<evidence type="ECO:0000259" key="2">
    <source>
        <dbReference type="Pfam" id="PF20152"/>
    </source>
</evidence>
<dbReference type="PANTHER" id="PTHR40465:SF1">
    <property type="entry name" value="DUF6534 DOMAIN-CONTAINING PROTEIN"/>
    <property type="match status" value="1"/>
</dbReference>
<proteinExistence type="predicted"/>
<keyword evidence="1" id="KW-0812">Transmembrane</keyword>
<feature type="transmembrane region" description="Helical" evidence="1">
    <location>
        <begin position="12"/>
        <end position="34"/>
    </location>
</feature>
<keyword evidence="1" id="KW-0472">Membrane</keyword>
<dbReference type="OrthoDB" id="2535105at2759"/>
<dbReference type="Pfam" id="PF20152">
    <property type="entry name" value="DUF6534"/>
    <property type="match status" value="1"/>
</dbReference>
<keyword evidence="4" id="KW-1185">Reference proteome</keyword>
<protein>
    <recommendedName>
        <fullName evidence="2">DUF6534 domain-containing protein</fullName>
    </recommendedName>
</protein>
<accession>A0A9W9DL53</accession>
<evidence type="ECO:0000256" key="1">
    <source>
        <dbReference type="SAM" id="Phobius"/>
    </source>
</evidence>
<feature type="transmembrane region" description="Helical" evidence="1">
    <location>
        <begin position="159"/>
        <end position="184"/>
    </location>
</feature>
<feature type="transmembrane region" description="Helical" evidence="1">
    <location>
        <begin position="204"/>
        <end position="224"/>
    </location>
</feature>
<dbReference type="AlphaFoldDB" id="A0A9W9DL53"/>
<comment type="caution">
    <text evidence="3">The sequence shown here is derived from an EMBL/GenBank/DDBJ whole genome shotgun (WGS) entry which is preliminary data.</text>
</comment>